<comment type="subcellular location">
    <subcellularLocation>
        <location evidence="2">Cell membrane</location>
        <topology evidence="2">Multi-pass membrane protein</topology>
    </subcellularLocation>
</comment>
<keyword evidence="10" id="KW-0902">Two-component regulatory system</keyword>
<evidence type="ECO:0000256" key="3">
    <source>
        <dbReference type="ARBA" id="ARBA00012438"/>
    </source>
</evidence>
<evidence type="ECO:0000259" key="13">
    <source>
        <dbReference type="PROSITE" id="PS50109"/>
    </source>
</evidence>
<dbReference type="InterPro" id="IPR001789">
    <property type="entry name" value="Sig_transdc_resp-reg_receiver"/>
</dbReference>
<dbReference type="InterPro" id="IPR013655">
    <property type="entry name" value="PAS_fold_3"/>
</dbReference>
<evidence type="ECO:0000259" key="14">
    <source>
        <dbReference type="PROSITE" id="PS50110"/>
    </source>
</evidence>
<protein>
    <recommendedName>
        <fullName evidence="3">histidine kinase</fullName>
        <ecNumber evidence="3">2.7.13.3</ecNumber>
    </recommendedName>
</protein>
<evidence type="ECO:0000313" key="15">
    <source>
        <dbReference type="EMBL" id="TZG28149.1"/>
    </source>
</evidence>
<dbReference type="CDD" id="cd00082">
    <property type="entry name" value="HisKA"/>
    <property type="match status" value="1"/>
</dbReference>
<dbReference type="SUPFAM" id="SSF47226">
    <property type="entry name" value="Histidine-containing phosphotransfer domain, HPT domain"/>
    <property type="match status" value="1"/>
</dbReference>
<dbReference type="InterPro" id="IPR004358">
    <property type="entry name" value="Sig_transdc_His_kin-like_C"/>
</dbReference>
<dbReference type="Gene3D" id="3.30.450.20">
    <property type="entry name" value="PAS domain"/>
    <property type="match status" value="1"/>
</dbReference>
<dbReference type="InterPro" id="IPR003594">
    <property type="entry name" value="HATPase_dom"/>
</dbReference>
<comment type="catalytic activity">
    <reaction evidence="1">
        <text>ATP + protein L-histidine = ADP + protein N-phospho-L-histidine.</text>
        <dbReference type="EC" id="2.7.13.3"/>
    </reaction>
</comment>
<dbReference type="PROSITE" id="PS50109">
    <property type="entry name" value="HIS_KIN"/>
    <property type="match status" value="1"/>
</dbReference>
<dbReference type="InterPro" id="IPR000014">
    <property type="entry name" value="PAS"/>
</dbReference>
<dbReference type="SMART" id="SM00388">
    <property type="entry name" value="HisKA"/>
    <property type="match status" value="1"/>
</dbReference>
<evidence type="ECO:0000256" key="8">
    <source>
        <dbReference type="ARBA" id="ARBA00022840"/>
    </source>
</evidence>
<dbReference type="InterPro" id="IPR036641">
    <property type="entry name" value="HPT_dom_sf"/>
</dbReference>
<dbReference type="InterPro" id="IPR003661">
    <property type="entry name" value="HisK_dim/P_dom"/>
</dbReference>
<dbReference type="PROSITE" id="PS50110">
    <property type="entry name" value="RESPONSE_REGULATORY"/>
    <property type="match status" value="1"/>
</dbReference>
<dbReference type="AlphaFoldDB" id="A0A5D9C8X9"/>
<dbReference type="FunFam" id="3.30.565.10:FF:000010">
    <property type="entry name" value="Sensor histidine kinase RcsC"/>
    <property type="match status" value="1"/>
</dbReference>
<dbReference type="InterPro" id="IPR011006">
    <property type="entry name" value="CheY-like_superfamily"/>
</dbReference>
<sequence length="673" mass="73676">MSWVSICPLLIGTRGEGSVIPNDRLSEANRLLLLAEALSGFGHWRANLAEGTITISPQMSDVCGLERGARLTTSFFIDRVHPDDRDRLSAVLTETRETGQLDDFRLRWMRPDGPTIHMTVSCRMDGPDAMFGIVHDSTGEVERERALIVARDQARAAERARGDFLTVMSEEIRTPMQGVIGTIDLLREDPPEQQRLRLFESLAQSACTLMTVVDDLVDQSRIEVGRIVLESREFDLKVLVRNTADLYQGSATAKGLSLEANGIDGDPAIVRGDPARVQQILSNLLSNAIKFTDQGKISITASISRRTSESDYWMVMVQDSGIGIGEDALGRIFSRFEQVDAARNRLQGGAGLGLSISQQLAEAMGGSIAVSSEPGQGSIFSVELPFATHVGAPTAAEEGDAEAQPLRILLAEDNPINRRLMKALLIRHGHDVVAVEDGRKALSAMTTQRFDLVLMDMQMPELDGLGATRAIRALDPPASETTIVAISADAMPERRRLYFEAGVDSFLPKPIVSRQLIEMIDKMRRSASPVKAAPADHFNRERLSWLVEEAGEQDAATLIRMLLFDVTDRPKRIAAAVRARAWEVAATEAESLRALLDNFGQFGLSQLLGSIARQCARHALPPALIEELETQAASLAIFFRSELGGLPGPLERAVDNVVEPTFPVIPQPQIKQR</sequence>
<evidence type="ECO:0000256" key="1">
    <source>
        <dbReference type="ARBA" id="ARBA00000085"/>
    </source>
</evidence>
<dbReference type="CDD" id="cd17546">
    <property type="entry name" value="REC_hyHK_CKI1_RcsC-like"/>
    <property type="match status" value="1"/>
</dbReference>
<evidence type="ECO:0000256" key="4">
    <source>
        <dbReference type="ARBA" id="ARBA00022475"/>
    </source>
</evidence>
<dbReference type="Pfam" id="PF08447">
    <property type="entry name" value="PAS_3"/>
    <property type="match status" value="1"/>
</dbReference>
<dbReference type="Gene3D" id="3.40.50.2300">
    <property type="match status" value="1"/>
</dbReference>
<dbReference type="SUPFAM" id="SSF55785">
    <property type="entry name" value="PYP-like sensor domain (PAS domain)"/>
    <property type="match status" value="1"/>
</dbReference>
<evidence type="ECO:0000256" key="7">
    <source>
        <dbReference type="ARBA" id="ARBA00022741"/>
    </source>
</evidence>
<dbReference type="CDD" id="cd00130">
    <property type="entry name" value="PAS"/>
    <property type="match status" value="1"/>
</dbReference>
<dbReference type="SMART" id="SM00448">
    <property type="entry name" value="REC"/>
    <property type="match status" value="1"/>
</dbReference>
<evidence type="ECO:0000313" key="16">
    <source>
        <dbReference type="Proteomes" id="UP000322077"/>
    </source>
</evidence>
<dbReference type="CDD" id="cd16922">
    <property type="entry name" value="HATPase_EvgS-ArcB-TorS-like"/>
    <property type="match status" value="1"/>
</dbReference>
<dbReference type="InterPro" id="IPR005467">
    <property type="entry name" value="His_kinase_dom"/>
</dbReference>
<dbReference type="InterPro" id="IPR035965">
    <property type="entry name" value="PAS-like_dom_sf"/>
</dbReference>
<keyword evidence="8" id="KW-0067">ATP-binding</keyword>
<dbReference type="Proteomes" id="UP000322077">
    <property type="component" value="Unassembled WGS sequence"/>
</dbReference>
<keyword evidence="9" id="KW-1133">Transmembrane helix</keyword>
<dbReference type="GO" id="GO:0005886">
    <property type="term" value="C:plasma membrane"/>
    <property type="evidence" value="ECO:0007669"/>
    <property type="project" value="UniProtKB-SubCell"/>
</dbReference>
<evidence type="ECO:0000256" key="5">
    <source>
        <dbReference type="ARBA" id="ARBA00022553"/>
    </source>
</evidence>
<dbReference type="PANTHER" id="PTHR45339">
    <property type="entry name" value="HYBRID SIGNAL TRANSDUCTION HISTIDINE KINASE J"/>
    <property type="match status" value="1"/>
</dbReference>
<evidence type="ECO:0000256" key="9">
    <source>
        <dbReference type="ARBA" id="ARBA00022989"/>
    </source>
</evidence>
<accession>A0A5D9C8X9</accession>
<evidence type="ECO:0000256" key="2">
    <source>
        <dbReference type="ARBA" id="ARBA00004651"/>
    </source>
</evidence>
<feature type="domain" description="Response regulatory" evidence="14">
    <location>
        <begin position="407"/>
        <end position="524"/>
    </location>
</feature>
<keyword evidence="5 12" id="KW-0597">Phosphoprotein</keyword>
<feature type="modified residue" description="4-aspartylphosphate" evidence="12">
    <location>
        <position position="456"/>
    </location>
</feature>
<comment type="caution">
    <text evidence="15">The sequence shown here is derived from an EMBL/GenBank/DDBJ whole genome shotgun (WGS) entry which is preliminary data.</text>
</comment>
<dbReference type="EMBL" id="VTOU01000002">
    <property type="protein sequence ID" value="TZG28149.1"/>
    <property type="molecule type" value="Genomic_DNA"/>
</dbReference>
<feature type="domain" description="Histidine kinase" evidence="13">
    <location>
        <begin position="167"/>
        <end position="388"/>
    </location>
</feature>
<dbReference type="SMART" id="SM00387">
    <property type="entry name" value="HATPase_c"/>
    <property type="match status" value="1"/>
</dbReference>
<dbReference type="PRINTS" id="PR00344">
    <property type="entry name" value="BCTRLSENSOR"/>
</dbReference>
<keyword evidence="7" id="KW-0547">Nucleotide-binding</keyword>
<dbReference type="InterPro" id="IPR036097">
    <property type="entry name" value="HisK_dim/P_sf"/>
</dbReference>
<dbReference type="SUPFAM" id="SSF52172">
    <property type="entry name" value="CheY-like"/>
    <property type="match status" value="1"/>
</dbReference>
<keyword evidence="4" id="KW-1003">Cell membrane</keyword>
<dbReference type="GO" id="GO:0005524">
    <property type="term" value="F:ATP binding"/>
    <property type="evidence" value="ECO:0007669"/>
    <property type="project" value="UniProtKB-KW"/>
</dbReference>
<dbReference type="PANTHER" id="PTHR45339:SF1">
    <property type="entry name" value="HYBRID SIGNAL TRANSDUCTION HISTIDINE KINASE J"/>
    <property type="match status" value="1"/>
</dbReference>
<evidence type="ECO:0000256" key="11">
    <source>
        <dbReference type="ARBA" id="ARBA00023136"/>
    </source>
</evidence>
<evidence type="ECO:0000256" key="12">
    <source>
        <dbReference type="PROSITE-ProRule" id="PRU00169"/>
    </source>
</evidence>
<keyword evidence="6" id="KW-0812">Transmembrane</keyword>
<dbReference type="Gene3D" id="3.30.565.10">
    <property type="entry name" value="Histidine kinase-like ATPase, C-terminal domain"/>
    <property type="match status" value="1"/>
</dbReference>
<evidence type="ECO:0000256" key="6">
    <source>
        <dbReference type="ARBA" id="ARBA00022692"/>
    </source>
</evidence>
<dbReference type="GO" id="GO:0000155">
    <property type="term" value="F:phosphorelay sensor kinase activity"/>
    <property type="evidence" value="ECO:0007669"/>
    <property type="project" value="InterPro"/>
</dbReference>
<dbReference type="InterPro" id="IPR036890">
    <property type="entry name" value="HATPase_C_sf"/>
</dbReference>
<dbReference type="SUPFAM" id="SSF47384">
    <property type="entry name" value="Homodimeric domain of signal transducing histidine kinase"/>
    <property type="match status" value="1"/>
</dbReference>
<keyword evidence="11" id="KW-0472">Membrane</keyword>
<proteinExistence type="predicted"/>
<reference evidence="15 16" key="1">
    <citation type="submission" date="2019-08" db="EMBL/GenBank/DDBJ databases">
        <authorList>
            <person name="Wang G."/>
            <person name="Xu Z."/>
        </authorList>
    </citation>
    <scope>NUCLEOTIDE SEQUENCE [LARGE SCALE GENOMIC DNA]</scope>
    <source>
        <strain evidence="15 16">ZX</strain>
    </source>
</reference>
<dbReference type="EC" id="2.7.13.3" evidence="3"/>
<dbReference type="Pfam" id="PF00072">
    <property type="entry name" value="Response_reg"/>
    <property type="match status" value="1"/>
</dbReference>
<dbReference type="Gene3D" id="1.10.287.130">
    <property type="match status" value="1"/>
</dbReference>
<dbReference type="SUPFAM" id="SSF55874">
    <property type="entry name" value="ATPase domain of HSP90 chaperone/DNA topoisomerase II/histidine kinase"/>
    <property type="match status" value="1"/>
</dbReference>
<evidence type="ECO:0000256" key="10">
    <source>
        <dbReference type="ARBA" id="ARBA00023012"/>
    </source>
</evidence>
<gene>
    <name evidence="15" type="ORF">FYJ91_10155</name>
</gene>
<name>A0A5D9C8X9_9SPHN</name>
<keyword evidence="16" id="KW-1185">Reference proteome</keyword>
<dbReference type="Pfam" id="PF02518">
    <property type="entry name" value="HATPase_c"/>
    <property type="match status" value="1"/>
</dbReference>
<organism evidence="15 16">
    <name type="scientific">Sphingomonas montanisoli</name>
    <dbReference type="NCBI Taxonomy" id="2606412"/>
    <lineage>
        <taxon>Bacteria</taxon>
        <taxon>Pseudomonadati</taxon>
        <taxon>Pseudomonadota</taxon>
        <taxon>Alphaproteobacteria</taxon>
        <taxon>Sphingomonadales</taxon>
        <taxon>Sphingomonadaceae</taxon>
        <taxon>Sphingomonas</taxon>
    </lineage>
</organism>
<dbReference type="Pfam" id="PF00512">
    <property type="entry name" value="HisKA"/>
    <property type="match status" value="1"/>
</dbReference>